<comment type="similarity">
    <text evidence="1">Belongs to the proteasome subunit S5A family.</text>
</comment>
<protein>
    <recommendedName>
        <fullName evidence="3">VWFA domain-containing protein</fullName>
    </recommendedName>
</protein>
<dbReference type="InterPro" id="IPR027040">
    <property type="entry name" value="PSMD4"/>
</dbReference>
<dbReference type="GO" id="GO:0005634">
    <property type="term" value="C:nucleus"/>
    <property type="evidence" value="ECO:0007669"/>
    <property type="project" value="TreeGrafter"/>
</dbReference>
<dbReference type="InterPro" id="IPR036465">
    <property type="entry name" value="vWFA_dom_sf"/>
</dbReference>
<dbReference type="EMBL" id="JAEUBF010000131">
    <property type="protein sequence ID" value="KAH3680310.1"/>
    <property type="molecule type" value="Genomic_DNA"/>
</dbReference>
<dbReference type="OrthoDB" id="1731724at2759"/>
<organism evidence="4 5">
    <name type="scientific">Wickerhamomyces mucosus</name>
    <dbReference type="NCBI Taxonomy" id="1378264"/>
    <lineage>
        <taxon>Eukaryota</taxon>
        <taxon>Fungi</taxon>
        <taxon>Dikarya</taxon>
        <taxon>Ascomycota</taxon>
        <taxon>Saccharomycotina</taxon>
        <taxon>Saccharomycetes</taxon>
        <taxon>Phaffomycetales</taxon>
        <taxon>Wickerhamomycetaceae</taxon>
        <taxon>Wickerhamomyces</taxon>
    </lineage>
</organism>
<dbReference type="Gene3D" id="3.40.50.410">
    <property type="entry name" value="von Willebrand factor, type A domain"/>
    <property type="match status" value="1"/>
</dbReference>
<evidence type="ECO:0000313" key="5">
    <source>
        <dbReference type="Proteomes" id="UP000769528"/>
    </source>
</evidence>
<accession>A0A9P8PZC4</accession>
<name>A0A9P8PZC4_9ASCO</name>
<dbReference type="InterPro" id="IPR002035">
    <property type="entry name" value="VWF_A"/>
</dbReference>
<dbReference type="GO" id="GO:0036435">
    <property type="term" value="F:K48-linked polyubiquitin modification-dependent protein binding"/>
    <property type="evidence" value="ECO:0007669"/>
    <property type="project" value="UniProtKB-ARBA"/>
</dbReference>
<dbReference type="PANTHER" id="PTHR10223">
    <property type="entry name" value="26S PROTEASOME NON-ATPASE REGULATORY SUBUNIT 4"/>
    <property type="match status" value="1"/>
</dbReference>
<feature type="domain" description="VWFA" evidence="3">
    <location>
        <begin position="5"/>
        <end position="188"/>
    </location>
</feature>
<dbReference type="Pfam" id="PF13519">
    <property type="entry name" value="VWA_2"/>
    <property type="match status" value="1"/>
</dbReference>
<dbReference type="Proteomes" id="UP000769528">
    <property type="component" value="Unassembled WGS sequence"/>
</dbReference>
<reference evidence="4" key="2">
    <citation type="submission" date="2021-01" db="EMBL/GenBank/DDBJ databases">
        <authorList>
            <person name="Schikora-Tamarit M.A."/>
        </authorList>
    </citation>
    <scope>NUCLEOTIDE SEQUENCE</scope>
    <source>
        <strain evidence="4">CBS6341</strain>
    </source>
</reference>
<dbReference type="FunFam" id="3.40.50.410:FF:000005">
    <property type="entry name" value="26S proteasome non-ATPase regulatory subunit 4"/>
    <property type="match status" value="1"/>
</dbReference>
<gene>
    <name evidence="4" type="ORF">WICMUC_000377</name>
</gene>
<dbReference type="GO" id="GO:0043161">
    <property type="term" value="P:proteasome-mediated ubiquitin-dependent protein catabolic process"/>
    <property type="evidence" value="ECO:0007669"/>
    <property type="project" value="TreeGrafter"/>
</dbReference>
<proteinExistence type="inferred from homology"/>
<dbReference type="AlphaFoldDB" id="A0A9P8PZC4"/>
<evidence type="ECO:0000313" key="4">
    <source>
        <dbReference type="EMBL" id="KAH3680310.1"/>
    </source>
</evidence>
<dbReference type="PROSITE" id="PS50330">
    <property type="entry name" value="UIM"/>
    <property type="match status" value="1"/>
</dbReference>
<keyword evidence="5" id="KW-1185">Reference proteome</keyword>
<evidence type="ECO:0000259" key="3">
    <source>
        <dbReference type="PROSITE" id="PS50234"/>
    </source>
</evidence>
<sequence>MVLESTIIILDNSEYTRNGDYSPNRYSSQLDSIDLIFHSKINSNPETTVGLLSGAGSNVSILSTLTNDYGKLLKGLNEIKISGDFNLINSIQVAILALKHRQNKNSNSRIISFVASPIEENDKELIKLGKKLKKNNIALDLINFGEESLNTIKLENLLQAVNSNENSHLITIPPGFQSLYESIATSSIIHGNTNDGGNIGGNNDNDFGAFNDADMDPDLALALRLSLEEEQARQLRVNQNESNEPLDRVEES</sequence>
<dbReference type="PROSITE" id="PS50234">
    <property type="entry name" value="VWFA"/>
    <property type="match status" value="1"/>
</dbReference>
<dbReference type="Gene3D" id="1.10.287.3990">
    <property type="match status" value="1"/>
</dbReference>
<dbReference type="GO" id="GO:0008540">
    <property type="term" value="C:proteasome regulatory particle, base subcomplex"/>
    <property type="evidence" value="ECO:0007669"/>
    <property type="project" value="TreeGrafter"/>
</dbReference>
<dbReference type="PANTHER" id="PTHR10223:SF0">
    <property type="entry name" value="26S PROTEASOME NON-ATPASE REGULATORY SUBUNIT 4"/>
    <property type="match status" value="1"/>
</dbReference>
<evidence type="ECO:0000256" key="2">
    <source>
        <dbReference type="ARBA" id="ARBA00022942"/>
    </source>
</evidence>
<keyword evidence="2" id="KW-0647">Proteasome</keyword>
<dbReference type="SUPFAM" id="SSF53300">
    <property type="entry name" value="vWA-like"/>
    <property type="match status" value="1"/>
</dbReference>
<comment type="caution">
    <text evidence="4">The sequence shown here is derived from an EMBL/GenBank/DDBJ whole genome shotgun (WGS) entry which is preliminary data.</text>
</comment>
<dbReference type="GO" id="GO:0005829">
    <property type="term" value="C:cytosol"/>
    <property type="evidence" value="ECO:0007669"/>
    <property type="project" value="TreeGrafter"/>
</dbReference>
<evidence type="ECO:0000256" key="1">
    <source>
        <dbReference type="ARBA" id="ARBA00005574"/>
    </source>
</evidence>
<reference evidence="4" key="1">
    <citation type="journal article" date="2021" name="Open Biol.">
        <title>Shared evolutionary footprints suggest mitochondrial oxidative damage underlies multiple complex I losses in fungi.</title>
        <authorList>
            <person name="Schikora-Tamarit M.A."/>
            <person name="Marcet-Houben M."/>
            <person name="Nosek J."/>
            <person name="Gabaldon T."/>
        </authorList>
    </citation>
    <scope>NUCLEOTIDE SEQUENCE</scope>
    <source>
        <strain evidence="4">CBS6341</strain>
    </source>
</reference>
<dbReference type="InterPro" id="IPR003903">
    <property type="entry name" value="UIM_dom"/>
</dbReference>